<protein>
    <submittedName>
        <fullName evidence="1">Uncharacterized protein</fullName>
    </submittedName>
</protein>
<dbReference type="AlphaFoldDB" id="A0AA42WSZ5"/>
<accession>A0AA42WSZ5</accession>
<evidence type="ECO:0000313" key="2">
    <source>
        <dbReference type="Proteomes" id="UP001162318"/>
    </source>
</evidence>
<dbReference type="EMBL" id="JAOCKX010000008">
    <property type="protein sequence ID" value="MDH2131080.1"/>
    <property type="molecule type" value="Genomic_DNA"/>
</dbReference>
<comment type="caution">
    <text evidence="1">The sequence shown here is derived from an EMBL/GenBank/DDBJ whole genome shotgun (WGS) entry which is preliminary data.</text>
</comment>
<dbReference type="RefSeq" id="WP_279728107.1">
    <property type="nucleotide sequence ID" value="NZ_JAOCKX010000008.1"/>
</dbReference>
<gene>
    <name evidence="1" type="ORF">N5J77_08090</name>
</gene>
<organism evidence="1 2">
    <name type="scientific">Sphingobium yanoikuyae</name>
    <name type="common">Sphingomonas yanoikuyae</name>
    <dbReference type="NCBI Taxonomy" id="13690"/>
    <lineage>
        <taxon>Bacteria</taxon>
        <taxon>Pseudomonadati</taxon>
        <taxon>Pseudomonadota</taxon>
        <taxon>Alphaproteobacteria</taxon>
        <taxon>Sphingomonadales</taxon>
        <taxon>Sphingomonadaceae</taxon>
        <taxon>Sphingobium</taxon>
    </lineage>
</organism>
<dbReference type="Proteomes" id="UP001162318">
    <property type="component" value="Unassembled WGS sequence"/>
</dbReference>
<reference evidence="1" key="1">
    <citation type="submission" date="2022-09" db="EMBL/GenBank/DDBJ databases">
        <title>Intensive care unit water sources are persistently colonized with multi-drug resistant bacteria and are the site of extensive horizontal gene transfer of antibiotic resistance genes.</title>
        <authorList>
            <person name="Diorio-Toth L."/>
        </authorList>
    </citation>
    <scope>NUCLEOTIDE SEQUENCE</scope>
    <source>
        <strain evidence="1">GD03659</strain>
    </source>
</reference>
<name>A0AA42WSZ5_SPHYA</name>
<proteinExistence type="predicted"/>
<evidence type="ECO:0000313" key="1">
    <source>
        <dbReference type="EMBL" id="MDH2131080.1"/>
    </source>
</evidence>
<sequence>MPVAAAIGHDDREGRRDIAHPRLKGATLIDWIRSNPMRAALALEKMAGLLRPFKQVLATEIADGYAPAATQRAAIANLESLPEGTAVTDAIFTWAV</sequence>